<organism evidence="5">
    <name type="scientific">Aspergillus arachidicola</name>
    <dbReference type="NCBI Taxonomy" id="656916"/>
    <lineage>
        <taxon>Eukaryota</taxon>
        <taxon>Fungi</taxon>
        <taxon>Dikarya</taxon>
        <taxon>Ascomycota</taxon>
        <taxon>Pezizomycotina</taxon>
        <taxon>Eurotiomycetes</taxon>
        <taxon>Eurotiomycetidae</taxon>
        <taxon>Eurotiales</taxon>
        <taxon>Aspergillaceae</taxon>
        <taxon>Aspergillus</taxon>
        <taxon>Aspergillus subgen. Circumdati</taxon>
    </lineage>
</organism>
<keyword evidence="3" id="KW-0472">Membrane</keyword>
<dbReference type="Pfam" id="PF08030">
    <property type="entry name" value="NAD_binding_6"/>
    <property type="match status" value="1"/>
</dbReference>
<name>A0A5N6XRR2_9EURO</name>
<evidence type="ECO:0000256" key="2">
    <source>
        <dbReference type="ARBA" id="ARBA00023002"/>
    </source>
</evidence>
<dbReference type="CDD" id="cd06186">
    <property type="entry name" value="NOX_Duox_like_FAD_NADP"/>
    <property type="match status" value="1"/>
</dbReference>
<proteinExistence type="predicted"/>
<dbReference type="GO" id="GO:0000293">
    <property type="term" value="F:ferric-chelate reductase activity"/>
    <property type="evidence" value="ECO:0007669"/>
    <property type="project" value="TreeGrafter"/>
</dbReference>
<feature type="domain" description="Ferric reductase NAD binding" evidence="4">
    <location>
        <begin position="47"/>
        <end position="109"/>
    </location>
</feature>
<feature type="transmembrane region" description="Helical" evidence="3">
    <location>
        <begin position="52"/>
        <end position="73"/>
    </location>
</feature>
<dbReference type="AlphaFoldDB" id="A0A5N6XRR2"/>
<dbReference type="GO" id="GO:0005886">
    <property type="term" value="C:plasma membrane"/>
    <property type="evidence" value="ECO:0007669"/>
    <property type="project" value="TreeGrafter"/>
</dbReference>
<dbReference type="PANTHER" id="PTHR32361:SF26">
    <property type="entry name" value="FAD-BINDING 8 DOMAIN-CONTAINING PROTEIN-RELATED"/>
    <property type="match status" value="1"/>
</dbReference>
<keyword evidence="3" id="KW-0812">Transmembrane</keyword>
<keyword evidence="3" id="KW-1133">Transmembrane helix</keyword>
<evidence type="ECO:0000256" key="3">
    <source>
        <dbReference type="SAM" id="Phobius"/>
    </source>
</evidence>
<dbReference type="Gene3D" id="3.40.50.80">
    <property type="entry name" value="Nucleotide-binding domain of ferredoxin-NADP reductase (FNR) module"/>
    <property type="match status" value="1"/>
</dbReference>
<dbReference type="GO" id="GO:0006879">
    <property type="term" value="P:intracellular iron ion homeostasis"/>
    <property type="evidence" value="ECO:0007669"/>
    <property type="project" value="TreeGrafter"/>
</dbReference>
<feature type="transmembrane region" description="Helical" evidence="3">
    <location>
        <begin position="22"/>
        <end position="40"/>
    </location>
</feature>
<gene>
    <name evidence="5" type="ORF">BDV24DRAFT_168796</name>
</gene>
<dbReference type="GO" id="GO:0006826">
    <property type="term" value="P:iron ion transport"/>
    <property type="evidence" value="ECO:0007669"/>
    <property type="project" value="TreeGrafter"/>
</dbReference>
<accession>A0A5N6XRR2</accession>
<dbReference type="PANTHER" id="PTHR32361">
    <property type="entry name" value="FERRIC/CUPRIC REDUCTASE TRANSMEMBRANE COMPONENT"/>
    <property type="match status" value="1"/>
</dbReference>
<dbReference type="InterPro" id="IPR013121">
    <property type="entry name" value="Fe_red_NAD-bd_6"/>
</dbReference>
<dbReference type="OrthoDB" id="4494341at2759"/>
<keyword evidence="1" id="KW-0813">Transport</keyword>
<keyword evidence="2" id="KW-0560">Oxidoreductase</keyword>
<dbReference type="EMBL" id="ML737206">
    <property type="protein sequence ID" value="KAE8335877.1"/>
    <property type="molecule type" value="Genomic_DNA"/>
</dbReference>
<reference evidence="5" key="1">
    <citation type="submission" date="2019-04" db="EMBL/GenBank/DDBJ databases">
        <title>Friends and foes A comparative genomics study of 23 Aspergillus species from section Flavi.</title>
        <authorList>
            <consortium name="DOE Joint Genome Institute"/>
            <person name="Kjaerbolling I."/>
            <person name="Vesth T."/>
            <person name="Frisvad J.C."/>
            <person name="Nybo J.L."/>
            <person name="Theobald S."/>
            <person name="Kildgaard S."/>
            <person name="Isbrandt T."/>
            <person name="Kuo A."/>
            <person name="Sato A."/>
            <person name="Lyhne E.K."/>
            <person name="Kogle M.E."/>
            <person name="Wiebenga A."/>
            <person name="Kun R.S."/>
            <person name="Lubbers R.J."/>
            <person name="Makela M.R."/>
            <person name="Barry K."/>
            <person name="Chovatia M."/>
            <person name="Clum A."/>
            <person name="Daum C."/>
            <person name="Haridas S."/>
            <person name="He G."/>
            <person name="LaButti K."/>
            <person name="Lipzen A."/>
            <person name="Mondo S."/>
            <person name="Riley R."/>
            <person name="Salamov A."/>
            <person name="Simmons B.A."/>
            <person name="Magnuson J.K."/>
            <person name="Henrissat B."/>
            <person name="Mortensen U.H."/>
            <person name="Larsen T.O."/>
            <person name="Devries R.P."/>
            <person name="Grigoriev I.V."/>
            <person name="Machida M."/>
            <person name="Baker S.E."/>
            <person name="Andersen M.R."/>
        </authorList>
    </citation>
    <scope>NUCLEOTIDE SEQUENCE</scope>
    <source>
        <strain evidence="5">CBS 117612</strain>
    </source>
</reference>
<evidence type="ECO:0000256" key="1">
    <source>
        <dbReference type="ARBA" id="ARBA00022448"/>
    </source>
</evidence>
<dbReference type="GO" id="GO:0015677">
    <property type="term" value="P:copper ion import"/>
    <property type="evidence" value="ECO:0007669"/>
    <property type="project" value="TreeGrafter"/>
</dbReference>
<evidence type="ECO:0000313" key="5">
    <source>
        <dbReference type="EMBL" id="KAE8335877.1"/>
    </source>
</evidence>
<evidence type="ECO:0000259" key="4">
    <source>
        <dbReference type="Pfam" id="PF08030"/>
    </source>
</evidence>
<protein>
    <recommendedName>
        <fullName evidence="4">Ferric reductase NAD binding domain-containing protein</fullName>
    </recommendedName>
</protein>
<dbReference type="InterPro" id="IPR051410">
    <property type="entry name" value="Ferric/Cupric_Reductase"/>
</dbReference>
<dbReference type="InterPro" id="IPR039261">
    <property type="entry name" value="FNR_nucleotide-bd"/>
</dbReference>
<dbReference type="Proteomes" id="UP000325558">
    <property type="component" value="Unassembled WGS sequence"/>
</dbReference>
<dbReference type="SUPFAM" id="SSF52343">
    <property type="entry name" value="Ferredoxin reductase-like, C-terminal NADP-linked domain"/>
    <property type="match status" value="1"/>
</dbReference>
<sequence length="161" mass="17600">MFWSCLCRPAGDWLTEKLRTRAALDGIASFTAFVSGPYGINKPVDEYESVLVVASGFGIAGVIAYLKQLLYGYNTSSVRARRLHLVWQVPTLDIATAAQPLLTSLLADDVLDDGYILELSFYVESKTLVESGTPFGEHQRVVIYNGMPEYDALVSAEVSGV</sequence>